<feature type="domain" description="Winged helix DNA-binding" evidence="1">
    <location>
        <begin position="18"/>
        <end position="100"/>
    </location>
</feature>
<evidence type="ECO:0000313" key="2">
    <source>
        <dbReference type="EMBL" id="KFI86357.1"/>
    </source>
</evidence>
<dbReference type="OrthoDB" id="4952043at2"/>
<dbReference type="SUPFAM" id="SSF46785">
    <property type="entry name" value="Winged helix' DNA-binding domain"/>
    <property type="match status" value="1"/>
</dbReference>
<dbReference type="InterPro" id="IPR011991">
    <property type="entry name" value="ArsR-like_HTH"/>
</dbReference>
<dbReference type="AlphaFoldDB" id="A0A087CSV7"/>
<dbReference type="PANTHER" id="PTHR37318">
    <property type="entry name" value="BSL7504 PROTEIN"/>
    <property type="match status" value="1"/>
</dbReference>
<protein>
    <submittedName>
        <fullName evidence="2">Transcriptional regulator</fullName>
    </submittedName>
</protein>
<dbReference type="EMBL" id="JGZK01000005">
    <property type="protein sequence ID" value="KFI86357.1"/>
    <property type="molecule type" value="Genomic_DNA"/>
</dbReference>
<gene>
    <name evidence="2" type="ORF">BREU_1535</name>
</gene>
<dbReference type="InterPro" id="IPR027395">
    <property type="entry name" value="WH_DNA-bd_dom"/>
</dbReference>
<accession>A0A087CSV7</accession>
<keyword evidence="3" id="KW-1185">Reference proteome</keyword>
<dbReference type="Proteomes" id="UP000028984">
    <property type="component" value="Unassembled WGS sequence"/>
</dbReference>
<dbReference type="Pfam" id="PF13601">
    <property type="entry name" value="HTH_34"/>
    <property type="match status" value="1"/>
</dbReference>
<sequence length="103" mass="11284">MASDDPEPIFNEVIHAPVRLRICGLLDTYGTLRFDVLRDTLGISDATCSKHLKTLADHGYVQLDKKADEGGKAYKVTWVRLTSEGGSAFRSHVAALRQIVAGQ</sequence>
<evidence type="ECO:0000313" key="3">
    <source>
        <dbReference type="Proteomes" id="UP000028984"/>
    </source>
</evidence>
<dbReference type="RefSeq" id="WP_044088879.1">
    <property type="nucleotide sequence ID" value="NZ_JDUW01000003.1"/>
</dbReference>
<comment type="caution">
    <text evidence="2">The sequence shown here is derived from an EMBL/GenBank/DDBJ whole genome shotgun (WGS) entry which is preliminary data.</text>
</comment>
<dbReference type="STRING" id="1437610.BREU_1535"/>
<dbReference type="PANTHER" id="PTHR37318:SF1">
    <property type="entry name" value="BSL7504 PROTEIN"/>
    <property type="match status" value="1"/>
</dbReference>
<proteinExistence type="predicted"/>
<dbReference type="InterPro" id="IPR036390">
    <property type="entry name" value="WH_DNA-bd_sf"/>
</dbReference>
<reference evidence="2 3" key="1">
    <citation type="submission" date="2014-03" db="EMBL/GenBank/DDBJ databases">
        <title>Genomics of Bifidobacteria.</title>
        <authorList>
            <person name="Ventura M."/>
            <person name="Milani C."/>
            <person name="Lugli G.A."/>
        </authorList>
    </citation>
    <scope>NUCLEOTIDE SEQUENCE [LARGE SCALE GENOMIC DNA]</scope>
    <source>
        <strain evidence="2 3">DSM 23975</strain>
    </source>
</reference>
<evidence type="ECO:0000259" key="1">
    <source>
        <dbReference type="Pfam" id="PF13601"/>
    </source>
</evidence>
<name>A0A087CSV7_9BIFI</name>
<dbReference type="eggNOG" id="COG0640">
    <property type="taxonomic scope" value="Bacteria"/>
</dbReference>
<dbReference type="CDD" id="cd00090">
    <property type="entry name" value="HTH_ARSR"/>
    <property type="match status" value="1"/>
</dbReference>
<dbReference type="Gene3D" id="1.10.10.10">
    <property type="entry name" value="Winged helix-like DNA-binding domain superfamily/Winged helix DNA-binding domain"/>
    <property type="match status" value="1"/>
</dbReference>
<organism evidence="2 3">
    <name type="scientific">Bifidobacterium reuteri DSM 23975</name>
    <dbReference type="NCBI Taxonomy" id="1437610"/>
    <lineage>
        <taxon>Bacteria</taxon>
        <taxon>Bacillati</taxon>
        <taxon>Actinomycetota</taxon>
        <taxon>Actinomycetes</taxon>
        <taxon>Bifidobacteriales</taxon>
        <taxon>Bifidobacteriaceae</taxon>
        <taxon>Bifidobacterium</taxon>
    </lineage>
</organism>
<dbReference type="InterPro" id="IPR036388">
    <property type="entry name" value="WH-like_DNA-bd_sf"/>
</dbReference>